<evidence type="ECO:0000259" key="8">
    <source>
        <dbReference type="PROSITE" id="PS50166"/>
    </source>
</evidence>
<gene>
    <name evidence="9" type="ORF">F442_07089</name>
</gene>
<evidence type="ECO:0000313" key="9">
    <source>
        <dbReference type="EMBL" id="ETP46722.1"/>
    </source>
</evidence>
<dbReference type="InterPro" id="IPR040122">
    <property type="entry name" value="Importin_beta"/>
</dbReference>
<reference evidence="9 10" key="1">
    <citation type="submission" date="2013-11" db="EMBL/GenBank/DDBJ databases">
        <title>The Genome Sequence of Phytophthora parasitica P10297.</title>
        <authorList>
            <consortium name="The Broad Institute Genomics Platform"/>
            <person name="Russ C."/>
            <person name="Tyler B."/>
            <person name="Panabieres F."/>
            <person name="Shan W."/>
            <person name="Tripathy S."/>
            <person name="Grunwald N."/>
            <person name="Machado M."/>
            <person name="Johnson C.S."/>
            <person name="Walker B."/>
            <person name="Young S.K."/>
            <person name="Zeng Q."/>
            <person name="Gargeya S."/>
            <person name="Fitzgerald M."/>
            <person name="Haas B."/>
            <person name="Abouelleil A."/>
            <person name="Allen A.W."/>
            <person name="Alvarado L."/>
            <person name="Arachchi H.M."/>
            <person name="Berlin A.M."/>
            <person name="Chapman S.B."/>
            <person name="Gainer-Dewar J."/>
            <person name="Goldberg J."/>
            <person name="Griggs A."/>
            <person name="Gujja S."/>
            <person name="Hansen M."/>
            <person name="Howarth C."/>
            <person name="Imamovic A."/>
            <person name="Ireland A."/>
            <person name="Larimer J."/>
            <person name="McCowan C."/>
            <person name="Murphy C."/>
            <person name="Pearson M."/>
            <person name="Poon T.W."/>
            <person name="Priest M."/>
            <person name="Roberts A."/>
            <person name="Saif S."/>
            <person name="Shea T."/>
            <person name="Sisk P."/>
            <person name="Sykes S."/>
            <person name="Wortman J."/>
            <person name="Nusbaum C."/>
            <person name="Birren B."/>
        </authorList>
    </citation>
    <scope>NUCLEOTIDE SEQUENCE [LARGE SCALE GENOMIC DNA]</scope>
    <source>
        <strain evidence="9 10">P10297</strain>
    </source>
</reference>
<protein>
    <recommendedName>
        <fullName evidence="8">Importin N-terminal domain-containing protein</fullName>
    </recommendedName>
</protein>
<evidence type="ECO:0000313" key="10">
    <source>
        <dbReference type="Proteomes" id="UP000018948"/>
    </source>
</evidence>
<evidence type="ECO:0000256" key="4">
    <source>
        <dbReference type="ARBA" id="ARBA00022490"/>
    </source>
</evidence>
<dbReference type="GO" id="GO:0005737">
    <property type="term" value="C:cytoplasm"/>
    <property type="evidence" value="ECO:0007669"/>
    <property type="project" value="UniProtKB-SubCell"/>
</dbReference>
<dbReference type="InterPro" id="IPR011989">
    <property type="entry name" value="ARM-like"/>
</dbReference>
<dbReference type="AlphaFoldDB" id="W2ZH99"/>
<keyword evidence="5" id="KW-0677">Repeat</keyword>
<dbReference type="GO" id="GO:0006606">
    <property type="term" value="P:protein import into nucleus"/>
    <property type="evidence" value="ECO:0007669"/>
    <property type="project" value="InterPro"/>
</dbReference>
<evidence type="ECO:0000256" key="3">
    <source>
        <dbReference type="ARBA" id="ARBA00022448"/>
    </source>
</evidence>
<keyword evidence="6" id="KW-0653">Protein transport</keyword>
<keyword evidence="4" id="KW-0963">Cytoplasm</keyword>
<organism evidence="9 10">
    <name type="scientific">Phytophthora nicotianae P10297</name>
    <dbReference type="NCBI Taxonomy" id="1317064"/>
    <lineage>
        <taxon>Eukaryota</taxon>
        <taxon>Sar</taxon>
        <taxon>Stramenopiles</taxon>
        <taxon>Oomycota</taxon>
        <taxon>Peronosporomycetes</taxon>
        <taxon>Peronosporales</taxon>
        <taxon>Peronosporaceae</taxon>
        <taxon>Phytophthora</taxon>
    </lineage>
</organism>
<evidence type="ECO:0000256" key="2">
    <source>
        <dbReference type="ARBA" id="ARBA00004496"/>
    </source>
</evidence>
<accession>W2ZH99</accession>
<comment type="caution">
    <text evidence="9">The sequence shown here is derived from an EMBL/GenBank/DDBJ whole genome shotgun (WGS) entry which is preliminary data.</text>
</comment>
<evidence type="ECO:0000256" key="7">
    <source>
        <dbReference type="ARBA" id="ARBA00023242"/>
    </source>
</evidence>
<dbReference type="Gene3D" id="1.25.10.10">
    <property type="entry name" value="Leucine-rich Repeat Variant"/>
    <property type="match status" value="1"/>
</dbReference>
<dbReference type="Pfam" id="PF03810">
    <property type="entry name" value="IBN_N"/>
    <property type="match status" value="1"/>
</dbReference>
<name>W2ZH99_PHYNI</name>
<proteinExistence type="predicted"/>
<dbReference type="InterPro" id="IPR001494">
    <property type="entry name" value="Importin-beta_N"/>
</dbReference>
<evidence type="ECO:0000256" key="1">
    <source>
        <dbReference type="ARBA" id="ARBA00004123"/>
    </source>
</evidence>
<keyword evidence="7" id="KW-0539">Nucleus</keyword>
<dbReference type="EMBL" id="ANIY01001459">
    <property type="protein sequence ID" value="ETP46722.1"/>
    <property type="molecule type" value="Genomic_DNA"/>
</dbReference>
<dbReference type="InterPro" id="IPR057672">
    <property type="entry name" value="TPR_IPO4/5"/>
</dbReference>
<feature type="domain" description="Importin N-terminal" evidence="8">
    <location>
        <begin position="27"/>
        <end position="109"/>
    </location>
</feature>
<keyword evidence="3" id="KW-0813">Transport</keyword>
<comment type="subcellular location">
    <subcellularLocation>
        <location evidence="2">Cytoplasm</location>
    </subcellularLocation>
    <subcellularLocation>
        <location evidence="1">Nucleus</location>
    </subcellularLocation>
</comment>
<dbReference type="SUPFAM" id="SSF48371">
    <property type="entry name" value="ARM repeat"/>
    <property type="match status" value="1"/>
</dbReference>
<evidence type="ECO:0000256" key="5">
    <source>
        <dbReference type="ARBA" id="ARBA00022737"/>
    </source>
</evidence>
<dbReference type="GO" id="GO:0031267">
    <property type="term" value="F:small GTPase binding"/>
    <property type="evidence" value="ECO:0007669"/>
    <property type="project" value="InterPro"/>
</dbReference>
<dbReference type="PANTHER" id="PTHR10527">
    <property type="entry name" value="IMPORTIN BETA"/>
    <property type="match status" value="1"/>
</dbReference>
<dbReference type="Pfam" id="PF25780">
    <property type="entry name" value="TPR_IPO5"/>
    <property type="match status" value="1"/>
</dbReference>
<dbReference type="Proteomes" id="UP000018948">
    <property type="component" value="Unassembled WGS sequence"/>
</dbReference>
<sequence>MADFTPEQLEACLLQLTNPDTEQIKQAEVALKAYTKQIASVGGLLTQLQHSAKPEVRQLAALMLRKKIFKHWPKLDAAAQAQAKQALLSRAAEDPVHAVRSTVATLIAALALHEVPAGNWPELMVFINTCANSAIVDQREMSMKLLQLLGEAMGTSLQPHFNDLKQLYAKALQDPENLKVRVGAMRAACSLVEFLEESDLRGFRDLVPLMITVLQQCVANGAEAEAVEFMDVFSEIASHPFPILDQAFPSLSSLTCCCRSSWPSSSR</sequence>
<evidence type="ECO:0000256" key="6">
    <source>
        <dbReference type="ARBA" id="ARBA00022927"/>
    </source>
</evidence>
<dbReference type="PROSITE" id="PS50166">
    <property type="entry name" value="IMPORTIN_B_NT"/>
    <property type="match status" value="1"/>
</dbReference>
<dbReference type="InterPro" id="IPR016024">
    <property type="entry name" value="ARM-type_fold"/>
</dbReference>